<reference evidence="3 4" key="1">
    <citation type="submission" date="2023-07" db="EMBL/GenBank/DDBJ databases">
        <title>Genomic Encyclopedia of Type Strains, Phase IV (KMG-IV): sequencing the most valuable type-strain genomes for metagenomic binning, comparative biology and taxonomic classification.</title>
        <authorList>
            <person name="Goeker M."/>
        </authorList>
    </citation>
    <scope>NUCLEOTIDE SEQUENCE [LARGE SCALE GENOMIC DNA]</scope>
    <source>
        <strain evidence="3 4">B6-8</strain>
    </source>
</reference>
<proteinExistence type="predicted"/>
<protein>
    <submittedName>
        <fullName evidence="3">Isopenicillin-N epimerase</fullName>
        <ecNumber evidence="3">5.1.1.17</ecNumber>
    </submittedName>
</protein>
<name>A0ABU0H974_9HYPH</name>
<evidence type="ECO:0000313" key="4">
    <source>
        <dbReference type="Proteomes" id="UP001241603"/>
    </source>
</evidence>
<evidence type="ECO:0000313" key="3">
    <source>
        <dbReference type="EMBL" id="MDQ0438876.1"/>
    </source>
</evidence>
<dbReference type="EC" id="5.1.1.17" evidence="3"/>
<dbReference type="InterPro" id="IPR015424">
    <property type="entry name" value="PyrdxlP-dep_Trfase"/>
</dbReference>
<dbReference type="Gene3D" id="3.40.640.10">
    <property type="entry name" value="Type I PLP-dependent aspartate aminotransferase-like (Major domain)"/>
    <property type="match status" value="1"/>
</dbReference>
<gene>
    <name evidence="3" type="ORF">QO014_003271</name>
</gene>
<dbReference type="InterPro" id="IPR000192">
    <property type="entry name" value="Aminotrans_V_dom"/>
</dbReference>
<accession>A0ABU0H974</accession>
<dbReference type="InterPro" id="IPR015421">
    <property type="entry name" value="PyrdxlP-dep_Trfase_major"/>
</dbReference>
<dbReference type="InterPro" id="IPR015422">
    <property type="entry name" value="PyrdxlP-dep_Trfase_small"/>
</dbReference>
<dbReference type="PANTHER" id="PTHR43092">
    <property type="entry name" value="L-CYSTEINE DESULFHYDRASE"/>
    <property type="match status" value="1"/>
</dbReference>
<organism evidence="3 4">
    <name type="scientific">Kaistia dalseonensis</name>
    <dbReference type="NCBI Taxonomy" id="410840"/>
    <lineage>
        <taxon>Bacteria</taxon>
        <taxon>Pseudomonadati</taxon>
        <taxon>Pseudomonadota</taxon>
        <taxon>Alphaproteobacteria</taxon>
        <taxon>Hyphomicrobiales</taxon>
        <taxon>Kaistiaceae</taxon>
        <taxon>Kaistia</taxon>
    </lineage>
</organism>
<feature type="domain" description="Aminotransferase class V" evidence="2">
    <location>
        <begin position="57"/>
        <end position="377"/>
    </location>
</feature>
<comment type="caution">
    <text evidence="3">The sequence shown here is derived from an EMBL/GenBank/DDBJ whole genome shotgun (WGS) entry which is preliminary data.</text>
</comment>
<dbReference type="Gene3D" id="3.90.1150.10">
    <property type="entry name" value="Aspartate Aminotransferase, domain 1"/>
    <property type="match status" value="1"/>
</dbReference>
<dbReference type="RefSeq" id="WP_266349753.1">
    <property type="nucleotide sequence ID" value="NZ_JAPKNG010000004.1"/>
</dbReference>
<keyword evidence="1" id="KW-0663">Pyridoxal phosphate</keyword>
<dbReference type="Proteomes" id="UP001241603">
    <property type="component" value="Unassembled WGS sequence"/>
</dbReference>
<keyword evidence="3" id="KW-0413">Isomerase</keyword>
<evidence type="ECO:0000256" key="1">
    <source>
        <dbReference type="ARBA" id="ARBA00022898"/>
    </source>
</evidence>
<dbReference type="Pfam" id="PF00266">
    <property type="entry name" value="Aminotran_5"/>
    <property type="match status" value="1"/>
</dbReference>
<sequence length="402" mass="44357">MTTNLTQHFLLDPEVVFLNHGSFGACPRPVFEDYQRWQLKLERQPVEFLDSRRGLAANLRVARTALAAELGTDADSLAQVTNATTGLNIALQSLPLKPGDEILTTNHEYSALEKTLLFIARRTGAKIVTVEIALPLNSAEAFHDAVLAGFTDRTRLLFLSHITSPTALLFPIERLVAEARQRGIWSVIDGAHTPGHIPLDLDALGADFYSGNCHKWLMSPKGSAFLHVRPEWQAMIDPLVISHGWTADNKEPGVRGPFGASAFVDEVEMQGTRDPSPWLAVPSALAFRRDHDWWQVAAECSRLAQETAARVRDLFGLPALSAPSLSAPQMVAMPIPPCDPIAVHDALLRDYGIEIPVFEWQGHHIARLSCQGYNTREQMDLLVKALGELLGLEQPRRKLGQA</sequence>
<dbReference type="SUPFAM" id="SSF53383">
    <property type="entry name" value="PLP-dependent transferases"/>
    <property type="match status" value="1"/>
</dbReference>
<keyword evidence="4" id="KW-1185">Reference proteome</keyword>
<dbReference type="GO" id="GO:0045439">
    <property type="term" value="F:isopenicillin-N epimerase activity"/>
    <property type="evidence" value="ECO:0007669"/>
    <property type="project" value="UniProtKB-EC"/>
</dbReference>
<dbReference type="PANTHER" id="PTHR43092:SF2">
    <property type="entry name" value="HERCYNYLCYSTEINE SULFOXIDE LYASE"/>
    <property type="match status" value="1"/>
</dbReference>
<dbReference type="EMBL" id="JAUSVO010000004">
    <property type="protein sequence ID" value="MDQ0438876.1"/>
    <property type="molecule type" value="Genomic_DNA"/>
</dbReference>
<evidence type="ECO:0000259" key="2">
    <source>
        <dbReference type="Pfam" id="PF00266"/>
    </source>
</evidence>